<organism evidence="1 2">
    <name type="scientific">Prosthecochloris vibrioformis</name>
    <name type="common">Chlorobium vibrioforme</name>
    <dbReference type="NCBI Taxonomy" id="1098"/>
    <lineage>
        <taxon>Bacteria</taxon>
        <taxon>Pseudomonadati</taxon>
        <taxon>Chlorobiota</taxon>
        <taxon>Chlorobiia</taxon>
        <taxon>Chlorobiales</taxon>
        <taxon>Chlorobiaceae</taxon>
        <taxon>Prosthecochloris</taxon>
    </lineage>
</organism>
<dbReference type="Gene3D" id="2.60.40.10">
    <property type="entry name" value="Immunoglobulins"/>
    <property type="match status" value="1"/>
</dbReference>
<dbReference type="AlphaFoldDB" id="A0A5C4S3I0"/>
<dbReference type="Proteomes" id="UP000309544">
    <property type="component" value="Unassembled WGS sequence"/>
</dbReference>
<evidence type="ECO:0000313" key="2">
    <source>
        <dbReference type="Proteomes" id="UP000309544"/>
    </source>
</evidence>
<evidence type="ECO:0008006" key="3">
    <source>
        <dbReference type="Google" id="ProtNLM"/>
    </source>
</evidence>
<evidence type="ECO:0000313" key="1">
    <source>
        <dbReference type="EMBL" id="TNJ37974.1"/>
    </source>
</evidence>
<dbReference type="EMBL" id="VDCI01000001">
    <property type="protein sequence ID" value="TNJ37974.1"/>
    <property type="molecule type" value="Genomic_DNA"/>
</dbReference>
<gene>
    <name evidence="1" type="ORF">FGF68_02005</name>
</gene>
<name>A0A5C4S3I0_PROVB</name>
<dbReference type="RefSeq" id="WP_139626132.1">
    <property type="nucleotide sequence ID" value="NZ_VDCI01000001.1"/>
</dbReference>
<accession>A0A5C4S3I0</accession>
<comment type="caution">
    <text evidence="1">The sequence shown here is derived from an EMBL/GenBank/DDBJ whole genome shotgun (WGS) entry which is preliminary data.</text>
</comment>
<keyword evidence="2" id="KW-1185">Reference proteome</keyword>
<sequence>MILFVNAPRRRSRRALLVAGSVLLLSLSFLWLPPRRKSPVVGIARDTTWARAGMMADLMLSGIEILPSTPAAGESYAVHVFVLNRGVLSSGRYAVRLTVFNAGGEVLHQVVSSSSSSLDPGGIGSPGPLRILAAGLPGEYVAEAVLLAEDYQDEQASNNTLRAKFAVE</sequence>
<dbReference type="InterPro" id="IPR013783">
    <property type="entry name" value="Ig-like_fold"/>
</dbReference>
<protein>
    <recommendedName>
        <fullName evidence="3">CARDB domain-containing protein</fullName>
    </recommendedName>
</protein>
<reference evidence="1 2" key="1">
    <citation type="submission" date="2019-05" db="EMBL/GenBank/DDBJ databases">
        <title>Draft Whole-Genome sequence of the green sulfur bacterium Prosthecochloris vibrioformis DSM 260.</title>
        <authorList>
            <person name="Meyer T.E."/>
            <person name="Kyndt J.A."/>
        </authorList>
    </citation>
    <scope>NUCLEOTIDE SEQUENCE [LARGE SCALE GENOMIC DNA]</scope>
    <source>
        <strain evidence="1 2">DSM 260</strain>
    </source>
</reference>
<proteinExistence type="predicted"/>